<sequence>MAHSYPAAVTQMPEAISCIKFRSRFDRVRYGLRSRITLGMDRYGGDLNDLLVRFELSCPSYRVAAVTTLPGWIRTPTASVLPMPRRGLRSMYVAGSFGVDGPV</sequence>
<reference evidence="2" key="2">
    <citation type="submission" date="2016-02" db="EMBL/GenBank/DDBJ databases">
        <title>Draft genome sequence of five rapidly growing Mycobacterium species.</title>
        <authorList>
            <person name="Katahira K."/>
            <person name="Gotou Y."/>
            <person name="Iida K."/>
            <person name="Ogura Y."/>
            <person name="Hayashi T."/>
        </authorList>
    </citation>
    <scope>NUCLEOTIDE SEQUENCE [LARGE SCALE GENOMIC DNA]</scope>
    <source>
        <strain evidence="2">JCM6368</strain>
    </source>
</reference>
<dbReference type="EMBL" id="BCSZ01000013">
    <property type="protein sequence ID" value="GAT01586.1"/>
    <property type="molecule type" value="Genomic_DNA"/>
</dbReference>
<protein>
    <submittedName>
        <fullName evidence="1">Uncharacterized protein</fullName>
    </submittedName>
</protein>
<accession>A0A117IDT1</accession>
<dbReference type="AlphaFoldDB" id="A0A117IDT1"/>
<evidence type="ECO:0000313" key="2">
    <source>
        <dbReference type="Proteomes" id="UP000069705"/>
    </source>
</evidence>
<gene>
    <name evidence="1" type="ORF">RMCFA_1698</name>
</gene>
<dbReference type="Proteomes" id="UP000069705">
    <property type="component" value="Unassembled WGS sequence"/>
</dbReference>
<comment type="caution">
    <text evidence="1">The sequence shown here is derived from an EMBL/GenBank/DDBJ whole genome shotgun (WGS) entry which is preliminary data.</text>
</comment>
<organism evidence="1 2">
    <name type="scientific">Mycolicibacterium fortuitum subsp. acetamidolyticum</name>
    <dbReference type="NCBI Taxonomy" id="144550"/>
    <lineage>
        <taxon>Bacteria</taxon>
        <taxon>Bacillati</taxon>
        <taxon>Actinomycetota</taxon>
        <taxon>Actinomycetes</taxon>
        <taxon>Mycobacteriales</taxon>
        <taxon>Mycobacteriaceae</taxon>
        <taxon>Mycolicibacterium</taxon>
    </lineage>
</organism>
<proteinExistence type="predicted"/>
<evidence type="ECO:0000313" key="1">
    <source>
        <dbReference type="EMBL" id="GAT01586.1"/>
    </source>
</evidence>
<name>A0A117IDT1_MYCFO</name>
<reference evidence="1 2" key="1">
    <citation type="journal article" date="2016" name="Genome Announc.">
        <title>Draft Genome Sequences of Five Rapidly Growing Mycobacterium Species, M. thermoresistibile, M. fortuitum subsp. acetamidolyticum, M. canariasense, M. brisbanense, and M. novocastrense.</title>
        <authorList>
            <person name="Katahira K."/>
            <person name="Ogura Y."/>
            <person name="Gotoh Y."/>
            <person name="Hayashi T."/>
        </authorList>
    </citation>
    <scope>NUCLEOTIDE SEQUENCE [LARGE SCALE GENOMIC DNA]</scope>
    <source>
        <strain evidence="1 2">JCM6368</strain>
    </source>
</reference>